<dbReference type="SUPFAM" id="SSF53335">
    <property type="entry name" value="S-adenosyl-L-methionine-dependent methyltransferases"/>
    <property type="match status" value="1"/>
</dbReference>
<proteinExistence type="predicted"/>
<dbReference type="AlphaFoldDB" id="A0A8X8KQS1"/>
<dbReference type="PANTHER" id="PTHR12049:SF7">
    <property type="entry name" value="PROTEIN ARGININE METHYLTRANSFERASE NDUFAF7, MITOCHONDRIAL"/>
    <property type="match status" value="1"/>
</dbReference>
<dbReference type="EMBL" id="WHUT02000004">
    <property type="protein sequence ID" value="NUB44392.1"/>
    <property type="molecule type" value="Genomic_DNA"/>
</dbReference>
<dbReference type="GO" id="GO:0032259">
    <property type="term" value="P:methylation"/>
    <property type="evidence" value="ECO:0007669"/>
    <property type="project" value="UniProtKB-KW"/>
</dbReference>
<dbReference type="InterPro" id="IPR038375">
    <property type="entry name" value="NDUFAF7_sf"/>
</dbReference>
<dbReference type="Gene3D" id="3.40.50.12710">
    <property type="match status" value="1"/>
</dbReference>
<name>A0A8X8KQS1_9RHOB</name>
<sequence>MTPLAALLARRIKATGPMTLADYMAECLLHPDHGYYTTRAPFGAAGDFTTAPEISQMFGELLGLCLAQAWQDQGAPARFTLAEIGPGRGTLMADALRATRAVPGFHAGAKVVLVEASATLRARQKATLAGHPAHWLNSAAELPDAPLFLIANEFFDALPIRQFQRSGAGWCERMVGLSGEMLTFGLSATAPLALLAHRLADTSDGDVVEHCPAAAPVMAAIAARIAAHGGAALIIDYGGWHSLGDTLQAVQAHAFADPLAAPGKADLTAHVDFAALAAAAAPCRTAPLIGQGLLLERLGIAQRADRLARNLAGAALESHLAAYRRLTHPQEMGTLFKALAVHPAASPPPPGFD</sequence>
<evidence type="ECO:0000256" key="2">
    <source>
        <dbReference type="ARBA" id="ARBA00022679"/>
    </source>
</evidence>
<evidence type="ECO:0000313" key="3">
    <source>
        <dbReference type="EMBL" id="NUB44392.1"/>
    </source>
</evidence>
<organism evidence="3 4">
    <name type="scientific">Fertoeibacter niger</name>
    <dbReference type="NCBI Taxonomy" id="2656921"/>
    <lineage>
        <taxon>Bacteria</taxon>
        <taxon>Pseudomonadati</taxon>
        <taxon>Pseudomonadota</taxon>
        <taxon>Alphaproteobacteria</taxon>
        <taxon>Rhodobacterales</taxon>
        <taxon>Paracoccaceae</taxon>
        <taxon>Fertoeibacter</taxon>
    </lineage>
</organism>
<dbReference type="Proteomes" id="UP000484076">
    <property type="component" value="Unassembled WGS sequence"/>
</dbReference>
<protein>
    <submittedName>
        <fullName evidence="3">SAM-dependent methyltransferase</fullName>
    </submittedName>
</protein>
<dbReference type="RefSeq" id="WP_174539513.1">
    <property type="nucleotide sequence ID" value="NZ_WHUT02000004.1"/>
</dbReference>
<dbReference type="InterPro" id="IPR003788">
    <property type="entry name" value="NDUFAF7"/>
</dbReference>
<dbReference type="Pfam" id="PF02636">
    <property type="entry name" value="Methyltransf_28"/>
    <property type="match status" value="1"/>
</dbReference>
<dbReference type="PANTHER" id="PTHR12049">
    <property type="entry name" value="PROTEIN ARGININE METHYLTRANSFERASE NDUFAF7, MITOCHONDRIAL"/>
    <property type="match status" value="1"/>
</dbReference>
<keyword evidence="4" id="KW-1185">Reference proteome</keyword>
<dbReference type="InterPro" id="IPR029063">
    <property type="entry name" value="SAM-dependent_MTases_sf"/>
</dbReference>
<evidence type="ECO:0000313" key="4">
    <source>
        <dbReference type="Proteomes" id="UP000484076"/>
    </source>
</evidence>
<keyword evidence="2" id="KW-0808">Transferase</keyword>
<keyword evidence="1 3" id="KW-0489">Methyltransferase</keyword>
<evidence type="ECO:0000256" key="1">
    <source>
        <dbReference type="ARBA" id="ARBA00022603"/>
    </source>
</evidence>
<comment type="caution">
    <text evidence="3">The sequence shown here is derived from an EMBL/GenBank/DDBJ whole genome shotgun (WGS) entry which is preliminary data.</text>
</comment>
<reference evidence="3" key="1">
    <citation type="submission" date="2020-05" db="EMBL/GenBank/DDBJ databases">
        <title>Fertoebacter nigrum gen. nov., sp. nov., a new member of the family Rhodobacteraceae.</title>
        <authorList>
            <person name="Szuroczki S."/>
            <person name="Abbaszade G."/>
            <person name="Buni D."/>
            <person name="Schumann P."/>
            <person name="Toth E."/>
        </authorList>
    </citation>
    <scope>NUCLEOTIDE SEQUENCE</scope>
    <source>
        <strain evidence="3">RG-N-1a</strain>
    </source>
</reference>
<dbReference type="GO" id="GO:0035243">
    <property type="term" value="F:protein-arginine omega-N symmetric methyltransferase activity"/>
    <property type="evidence" value="ECO:0007669"/>
    <property type="project" value="TreeGrafter"/>
</dbReference>
<gene>
    <name evidence="3" type="ORF">GEU84_008360</name>
</gene>
<accession>A0A8X8KQS1</accession>